<dbReference type="Pfam" id="PF03706">
    <property type="entry name" value="LPG_synthase_TM"/>
    <property type="match status" value="1"/>
</dbReference>
<evidence type="ECO:0008006" key="9">
    <source>
        <dbReference type="Google" id="ProtNLM"/>
    </source>
</evidence>
<protein>
    <recommendedName>
        <fullName evidence="9">Flippase-like domain-containing protein</fullName>
    </recommendedName>
</protein>
<comment type="caution">
    <text evidence="7">The sequence shown here is derived from an EMBL/GenBank/DDBJ whole genome shotgun (WGS) entry which is preliminary data.</text>
</comment>
<feature type="transmembrane region" description="Helical" evidence="6">
    <location>
        <begin position="127"/>
        <end position="145"/>
    </location>
</feature>
<dbReference type="AlphaFoldDB" id="A0A9W6FW92"/>
<gene>
    <name evidence="7" type="ORF">DAMNIGENAA_34730</name>
</gene>
<accession>A0A9W6FW92</accession>
<keyword evidence="3 6" id="KW-0812">Transmembrane</keyword>
<evidence type="ECO:0000313" key="7">
    <source>
        <dbReference type="EMBL" id="GLI36040.1"/>
    </source>
</evidence>
<feature type="transmembrane region" description="Helical" evidence="6">
    <location>
        <begin position="308"/>
        <end position="330"/>
    </location>
</feature>
<sequence>MVVGVTRKRFWIAAIFGLFILSYTIKQANLEKLLQNIGDINILWGIAVILASAASYICIAAVLERLLKGTGHTLSFSSTFKISLLSSTLNYVMAIGGLSGVAAKVYLLAREKIPPSNTLSISMVHGFLTNTVAVIFIYLGFFFLYSEYKMNTREMELGIFILMIAFVLTWVTVQSIVHENFRKRLWQILMRIGLFLSHKLHHPHWFHQERAEAFFENFNESMNLLVRNVRKLLSPAAFALLDWLSMFLCLKFAFLTVHYPIENSTLLVGFSVGIFSTIFSLTPASIGLMEGSMAGSFYLLGLDYDRALLATLIYRFGYFFLPMLGSLFFYKRFFPPTVADSIPQNEKNAPP</sequence>
<evidence type="ECO:0000256" key="6">
    <source>
        <dbReference type="SAM" id="Phobius"/>
    </source>
</evidence>
<dbReference type="NCBIfam" id="TIGR00374">
    <property type="entry name" value="flippase-like domain"/>
    <property type="match status" value="1"/>
</dbReference>
<feature type="transmembrane region" description="Helical" evidence="6">
    <location>
        <begin position="266"/>
        <end position="288"/>
    </location>
</feature>
<feature type="transmembrane region" description="Helical" evidence="6">
    <location>
        <begin position="42"/>
        <end position="63"/>
    </location>
</feature>
<dbReference type="EMBL" id="BSDR01000001">
    <property type="protein sequence ID" value="GLI36040.1"/>
    <property type="molecule type" value="Genomic_DNA"/>
</dbReference>
<comment type="subcellular location">
    <subcellularLocation>
        <location evidence="1">Cell membrane</location>
        <topology evidence="1">Multi-pass membrane protein</topology>
    </subcellularLocation>
</comment>
<dbReference type="RefSeq" id="WP_281796198.1">
    <property type="nucleotide sequence ID" value="NZ_BSDR01000001.1"/>
</dbReference>
<evidence type="ECO:0000256" key="4">
    <source>
        <dbReference type="ARBA" id="ARBA00022989"/>
    </source>
</evidence>
<evidence type="ECO:0000256" key="1">
    <source>
        <dbReference type="ARBA" id="ARBA00004651"/>
    </source>
</evidence>
<dbReference type="PANTHER" id="PTHR39087">
    <property type="entry name" value="UPF0104 MEMBRANE PROTEIN MJ1595"/>
    <property type="match status" value="1"/>
</dbReference>
<proteinExistence type="predicted"/>
<keyword evidence="2" id="KW-1003">Cell membrane</keyword>
<keyword evidence="5 6" id="KW-0472">Membrane</keyword>
<keyword evidence="4 6" id="KW-1133">Transmembrane helix</keyword>
<evidence type="ECO:0000313" key="8">
    <source>
        <dbReference type="Proteomes" id="UP001144372"/>
    </source>
</evidence>
<keyword evidence="8" id="KW-1185">Reference proteome</keyword>
<name>A0A9W6FW92_9BACT</name>
<dbReference type="GO" id="GO:0005886">
    <property type="term" value="C:plasma membrane"/>
    <property type="evidence" value="ECO:0007669"/>
    <property type="project" value="UniProtKB-SubCell"/>
</dbReference>
<feature type="transmembrane region" description="Helical" evidence="6">
    <location>
        <begin position="232"/>
        <end position="254"/>
    </location>
</feature>
<organism evidence="7 8">
    <name type="scientific">Desulforhabdus amnigena</name>
    <dbReference type="NCBI Taxonomy" id="40218"/>
    <lineage>
        <taxon>Bacteria</taxon>
        <taxon>Pseudomonadati</taxon>
        <taxon>Thermodesulfobacteriota</taxon>
        <taxon>Syntrophobacteria</taxon>
        <taxon>Syntrophobacterales</taxon>
        <taxon>Syntrophobacteraceae</taxon>
        <taxon>Desulforhabdus</taxon>
    </lineage>
</organism>
<dbReference type="Proteomes" id="UP001144372">
    <property type="component" value="Unassembled WGS sequence"/>
</dbReference>
<evidence type="ECO:0000256" key="2">
    <source>
        <dbReference type="ARBA" id="ARBA00022475"/>
    </source>
</evidence>
<evidence type="ECO:0000256" key="5">
    <source>
        <dbReference type="ARBA" id="ARBA00023136"/>
    </source>
</evidence>
<reference evidence="7" key="1">
    <citation type="submission" date="2022-12" db="EMBL/GenBank/DDBJ databases">
        <title>Reference genome sequencing for broad-spectrum identification of bacterial and archaeal isolates by mass spectrometry.</title>
        <authorList>
            <person name="Sekiguchi Y."/>
            <person name="Tourlousse D.M."/>
        </authorList>
    </citation>
    <scope>NUCLEOTIDE SEQUENCE</scope>
    <source>
        <strain evidence="7">ASRB1</strain>
    </source>
</reference>
<evidence type="ECO:0000256" key="3">
    <source>
        <dbReference type="ARBA" id="ARBA00022692"/>
    </source>
</evidence>
<dbReference type="InterPro" id="IPR022791">
    <property type="entry name" value="L-PG_synthase/AglD"/>
</dbReference>
<feature type="transmembrane region" description="Helical" evidence="6">
    <location>
        <begin position="84"/>
        <end position="107"/>
    </location>
</feature>
<feature type="transmembrane region" description="Helical" evidence="6">
    <location>
        <begin position="157"/>
        <end position="177"/>
    </location>
</feature>
<dbReference type="PANTHER" id="PTHR39087:SF2">
    <property type="entry name" value="UPF0104 MEMBRANE PROTEIN MJ1595"/>
    <property type="match status" value="1"/>
</dbReference>